<evidence type="ECO:0000313" key="2">
    <source>
        <dbReference type="Proteomes" id="UP001054945"/>
    </source>
</evidence>
<dbReference type="EMBL" id="BPLR01018600">
    <property type="protein sequence ID" value="GIZ00917.1"/>
    <property type="molecule type" value="Genomic_DNA"/>
</dbReference>
<protein>
    <submittedName>
        <fullName evidence="1">Uncharacterized protein</fullName>
    </submittedName>
</protein>
<name>A0AAV4Y0P5_CAEEX</name>
<comment type="caution">
    <text evidence="1">The sequence shown here is derived from an EMBL/GenBank/DDBJ whole genome shotgun (WGS) entry which is preliminary data.</text>
</comment>
<proteinExistence type="predicted"/>
<organism evidence="1 2">
    <name type="scientific">Caerostris extrusa</name>
    <name type="common">Bark spider</name>
    <name type="synonym">Caerostris bankana</name>
    <dbReference type="NCBI Taxonomy" id="172846"/>
    <lineage>
        <taxon>Eukaryota</taxon>
        <taxon>Metazoa</taxon>
        <taxon>Ecdysozoa</taxon>
        <taxon>Arthropoda</taxon>
        <taxon>Chelicerata</taxon>
        <taxon>Arachnida</taxon>
        <taxon>Araneae</taxon>
        <taxon>Araneomorphae</taxon>
        <taxon>Entelegynae</taxon>
        <taxon>Araneoidea</taxon>
        <taxon>Araneidae</taxon>
        <taxon>Caerostris</taxon>
    </lineage>
</organism>
<reference evidence="1 2" key="1">
    <citation type="submission" date="2021-06" db="EMBL/GenBank/DDBJ databases">
        <title>Caerostris extrusa draft genome.</title>
        <authorList>
            <person name="Kono N."/>
            <person name="Arakawa K."/>
        </authorList>
    </citation>
    <scope>NUCLEOTIDE SEQUENCE [LARGE SCALE GENOMIC DNA]</scope>
</reference>
<dbReference type="AlphaFoldDB" id="A0AAV4Y0P5"/>
<gene>
    <name evidence="1" type="ORF">CEXT_139331</name>
</gene>
<accession>A0AAV4Y0P5</accession>
<keyword evidence="2" id="KW-1185">Reference proteome</keyword>
<evidence type="ECO:0000313" key="1">
    <source>
        <dbReference type="EMBL" id="GIZ00917.1"/>
    </source>
</evidence>
<dbReference type="Proteomes" id="UP001054945">
    <property type="component" value="Unassembled WGS sequence"/>
</dbReference>
<sequence length="184" mass="21183">MCRTVSGNCWMPESCATWVLLLLHGAFPDVTITLVIRRKTLYHVQRRDALHDDVRAYPSKKLGRKDMSVEEKRKWTNVLFDEEFVLRFILIIDQLSEKLAAIRHSILSPDLRSRLPTILNDNKTFIADHSIPQKRNRLRKFGSIQGLNCQQISSQEDQRGVNTVAPLENHLCLTAVSIWLCSVC</sequence>